<gene>
    <name evidence="6" type="ORF">GXY80_11105</name>
</gene>
<dbReference type="PANTHER" id="PTHR43687">
    <property type="entry name" value="ADENYLYLSULFATE REDUCTASE, BETA SUBUNIT"/>
    <property type="match status" value="1"/>
</dbReference>
<dbReference type="PANTHER" id="PTHR43687:SF4">
    <property type="entry name" value="BLR5484 PROTEIN"/>
    <property type="match status" value="1"/>
</dbReference>
<keyword evidence="2" id="KW-0479">Metal-binding</keyword>
<evidence type="ECO:0000313" key="6">
    <source>
        <dbReference type="EMBL" id="NLW36011.1"/>
    </source>
</evidence>
<dbReference type="GO" id="GO:0051539">
    <property type="term" value="F:4 iron, 4 sulfur cluster binding"/>
    <property type="evidence" value="ECO:0007669"/>
    <property type="project" value="UniProtKB-KW"/>
</dbReference>
<dbReference type="NCBIfam" id="NF040864">
    <property type="entry name" value="HgcB_ferredoxin"/>
    <property type="match status" value="1"/>
</dbReference>
<dbReference type="EMBL" id="JAAYEE010000202">
    <property type="protein sequence ID" value="NLW36011.1"/>
    <property type="molecule type" value="Genomic_DNA"/>
</dbReference>
<dbReference type="GO" id="GO:0046872">
    <property type="term" value="F:metal ion binding"/>
    <property type="evidence" value="ECO:0007669"/>
    <property type="project" value="UniProtKB-KW"/>
</dbReference>
<evidence type="ECO:0000259" key="5">
    <source>
        <dbReference type="PROSITE" id="PS51379"/>
    </source>
</evidence>
<evidence type="ECO:0000256" key="3">
    <source>
        <dbReference type="ARBA" id="ARBA00023004"/>
    </source>
</evidence>
<organism evidence="6 7">
    <name type="scientific">Syntrophorhabdus aromaticivorans</name>
    <dbReference type="NCBI Taxonomy" id="328301"/>
    <lineage>
        <taxon>Bacteria</taxon>
        <taxon>Pseudomonadati</taxon>
        <taxon>Thermodesulfobacteriota</taxon>
        <taxon>Syntrophorhabdia</taxon>
        <taxon>Syntrophorhabdales</taxon>
        <taxon>Syntrophorhabdaceae</taxon>
        <taxon>Syntrophorhabdus</taxon>
    </lineage>
</organism>
<accession>A0A971M6H8</accession>
<dbReference type="InterPro" id="IPR050572">
    <property type="entry name" value="Fe-S_Ferredoxin"/>
</dbReference>
<feature type="domain" description="4Fe-4S ferredoxin-type" evidence="5">
    <location>
        <begin position="11"/>
        <end position="39"/>
    </location>
</feature>
<name>A0A971M6H8_9BACT</name>
<dbReference type="AlphaFoldDB" id="A0A971M6H8"/>
<keyword evidence="1" id="KW-0004">4Fe-4S</keyword>
<feature type="domain" description="4Fe-4S ferredoxin-type" evidence="5">
    <location>
        <begin position="40"/>
        <end position="70"/>
    </location>
</feature>
<evidence type="ECO:0000256" key="4">
    <source>
        <dbReference type="ARBA" id="ARBA00023014"/>
    </source>
</evidence>
<dbReference type="PROSITE" id="PS51379">
    <property type="entry name" value="4FE4S_FER_2"/>
    <property type="match status" value="2"/>
</dbReference>
<evidence type="ECO:0000256" key="1">
    <source>
        <dbReference type="ARBA" id="ARBA00022485"/>
    </source>
</evidence>
<reference evidence="6" key="2">
    <citation type="submission" date="2020-01" db="EMBL/GenBank/DDBJ databases">
        <authorList>
            <person name="Campanaro S."/>
        </authorList>
    </citation>
    <scope>NUCLEOTIDE SEQUENCE</scope>
    <source>
        <strain evidence="6">AS06rmzACSIP_7</strain>
    </source>
</reference>
<keyword evidence="4" id="KW-0411">Iron-sulfur</keyword>
<evidence type="ECO:0000313" key="7">
    <source>
        <dbReference type="Proteomes" id="UP000777265"/>
    </source>
</evidence>
<sequence>MQSMVYLKDVVTLAHKPEMCNGCGICLTVCPRRVLRRSNGKVEVAQRDACIECGACQRNCPQGAVTVRTGVGCASALINQMLGRKKACCVADDAPGKTIASNTARLGS</sequence>
<protein>
    <submittedName>
        <fullName evidence="6">4Fe-4S binding protein</fullName>
    </submittedName>
</protein>
<dbReference type="Pfam" id="PF13187">
    <property type="entry name" value="Fer4_9"/>
    <property type="match status" value="1"/>
</dbReference>
<reference evidence="6" key="1">
    <citation type="journal article" date="2020" name="Biotechnol. Biofuels">
        <title>New insights from the biogas microbiome by comprehensive genome-resolved metagenomics of nearly 1600 species originating from multiple anaerobic digesters.</title>
        <authorList>
            <person name="Campanaro S."/>
            <person name="Treu L."/>
            <person name="Rodriguez-R L.M."/>
            <person name="Kovalovszki A."/>
            <person name="Ziels R.M."/>
            <person name="Maus I."/>
            <person name="Zhu X."/>
            <person name="Kougias P.G."/>
            <person name="Basile A."/>
            <person name="Luo G."/>
            <person name="Schluter A."/>
            <person name="Konstantinidis K.T."/>
            <person name="Angelidaki I."/>
        </authorList>
    </citation>
    <scope>NUCLEOTIDE SEQUENCE</scope>
    <source>
        <strain evidence="6">AS06rmzACSIP_7</strain>
    </source>
</reference>
<keyword evidence="3" id="KW-0408">Iron</keyword>
<dbReference type="PROSITE" id="PS00198">
    <property type="entry name" value="4FE4S_FER_1"/>
    <property type="match status" value="1"/>
</dbReference>
<dbReference type="InterPro" id="IPR017900">
    <property type="entry name" value="4Fe4S_Fe_S_CS"/>
</dbReference>
<dbReference type="Gene3D" id="3.30.70.20">
    <property type="match status" value="1"/>
</dbReference>
<comment type="caution">
    <text evidence="6">The sequence shown here is derived from an EMBL/GenBank/DDBJ whole genome shotgun (WGS) entry which is preliminary data.</text>
</comment>
<proteinExistence type="predicted"/>
<dbReference type="InterPro" id="IPR017896">
    <property type="entry name" value="4Fe4S_Fe-S-bd"/>
</dbReference>
<dbReference type="SUPFAM" id="SSF54862">
    <property type="entry name" value="4Fe-4S ferredoxins"/>
    <property type="match status" value="1"/>
</dbReference>
<evidence type="ECO:0000256" key="2">
    <source>
        <dbReference type="ARBA" id="ARBA00022723"/>
    </source>
</evidence>
<dbReference type="Proteomes" id="UP000777265">
    <property type="component" value="Unassembled WGS sequence"/>
</dbReference>